<dbReference type="CDD" id="cd00609">
    <property type="entry name" value="AAT_like"/>
    <property type="match status" value="1"/>
</dbReference>
<evidence type="ECO:0000313" key="6">
    <source>
        <dbReference type="EMBL" id="SVB52053.1"/>
    </source>
</evidence>
<gene>
    <name evidence="6" type="ORF">METZ01_LOCUS204907</name>
</gene>
<dbReference type="InterPro" id="IPR004839">
    <property type="entry name" value="Aminotransferase_I/II_large"/>
</dbReference>
<protein>
    <recommendedName>
        <fullName evidence="5">Aminotransferase class I/classII large domain-containing protein</fullName>
    </recommendedName>
</protein>
<feature type="domain" description="Aminotransferase class I/classII large" evidence="5">
    <location>
        <begin position="56"/>
        <end position="351"/>
    </location>
</feature>
<keyword evidence="2" id="KW-0032">Aminotransferase</keyword>
<dbReference type="Gene3D" id="3.40.640.10">
    <property type="entry name" value="Type I PLP-dependent aspartate aminotransferase-like (Major domain)"/>
    <property type="match status" value="1"/>
</dbReference>
<dbReference type="EMBL" id="UINC01045368">
    <property type="protein sequence ID" value="SVB52053.1"/>
    <property type="molecule type" value="Genomic_DNA"/>
</dbReference>
<evidence type="ECO:0000256" key="1">
    <source>
        <dbReference type="ARBA" id="ARBA00001933"/>
    </source>
</evidence>
<keyword evidence="4" id="KW-0663">Pyridoxal phosphate</keyword>
<comment type="cofactor">
    <cofactor evidence="1">
        <name>pyridoxal 5'-phosphate</name>
        <dbReference type="ChEBI" id="CHEBI:597326"/>
    </cofactor>
</comment>
<dbReference type="GO" id="GO:0030170">
    <property type="term" value="F:pyridoxal phosphate binding"/>
    <property type="evidence" value="ECO:0007669"/>
    <property type="project" value="InterPro"/>
</dbReference>
<evidence type="ECO:0000256" key="3">
    <source>
        <dbReference type="ARBA" id="ARBA00022679"/>
    </source>
</evidence>
<evidence type="ECO:0000256" key="4">
    <source>
        <dbReference type="ARBA" id="ARBA00022898"/>
    </source>
</evidence>
<organism evidence="6">
    <name type="scientific">marine metagenome</name>
    <dbReference type="NCBI Taxonomy" id="408172"/>
    <lineage>
        <taxon>unclassified sequences</taxon>
        <taxon>metagenomes</taxon>
        <taxon>ecological metagenomes</taxon>
    </lineage>
</organism>
<dbReference type="PROSITE" id="PS00105">
    <property type="entry name" value="AA_TRANSFER_CLASS_1"/>
    <property type="match status" value="1"/>
</dbReference>
<dbReference type="SUPFAM" id="SSF53383">
    <property type="entry name" value="PLP-dependent transferases"/>
    <property type="match status" value="1"/>
</dbReference>
<name>A0A382EQ05_9ZZZZ</name>
<dbReference type="AlphaFoldDB" id="A0A382EQ05"/>
<reference evidence="6" key="1">
    <citation type="submission" date="2018-05" db="EMBL/GenBank/DDBJ databases">
        <authorList>
            <person name="Lanie J.A."/>
            <person name="Ng W.-L."/>
            <person name="Kazmierczak K.M."/>
            <person name="Andrzejewski T.M."/>
            <person name="Davidsen T.M."/>
            <person name="Wayne K.J."/>
            <person name="Tettelin H."/>
            <person name="Glass J.I."/>
            <person name="Rusch D."/>
            <person name="Podicherti R."/>
            <person name="Tsui H.-C.T."/>
            <person name="Winkler M.E."/>
        </authorList>
    </citation>
    <scope>NUCLEOTIDE SEQUENCE</scope>
</reference>
<dbReference type="InterPro" id="IPR004838">
    <property type="entry name" value="NHTrfase_class1_PyrdxlP-BS"/>
</dbReference>
<evidence type="ECO:0000259" key="5">
    <source>
        <dbReference type="Pfam" id="PF00155"/>
    </source>
</evidence>
<evidence type="ECO:0000256" key="2">
    <source>
        <dbReference type="ARBA" id="ARBA00022576"/>
    </source>
</evidence>
<dbReference type="InterPro" id="IPR015422">
    <property type="entry name" value="PyrdxlP-dep_Trfase_small"/>
</dbReference>
<dbReference type="InterPro" id="IPR015421">
    <property type="entry name" value="PyrdxlP-dep_Trfase_major"/>
</dbReference>
<dbReference type="InterPro" id="IPR015424">
    <property type="entry name" value="PyrdxlP-dep_Trfase"/>
</dbReference>
<dbReference type="PANTHER" id="PTHR42885:SF2">
    <property type="entry name" value="HISTIDINOL-PHOSPHATE AMINOTRANSFERASE"/>
    <property type="match status" value="1"/>
</dbReference>
<dbReference type="Pfam" id="PF00155">
    <property type="entry name" value="Aminotran_1_2"/>
    <property type="match status" value="1"/>
</dbReference>
<keyword evidence="3" id="KW-0808">Transferase</keyword>
<dbReference type="GO" id="GO:0008483">
    <property type="term" value="F:transaminase activity"/>
    <property type="evidence" value="ECO:0007669"/>
    <property type="project" value="UniProtKB-KW"/>
</dbReference>
<dbReference type="PANTHER" id="PTHR42885">
    <property type="entry name" value="HISTIDINOL-PHOSPHATE AMINOTRANSFERASE-RELATED"/>
    <property type="match status" value="1"/>
</dbReference>
<accession>A0A382EQ05</accession>
<dbReference type="Gene3D" id="3.90.1150.10">
    <property type="entry name" value="Aspartate Aminotransferase, domain 1"/>
    <property type="match status" value="1"/>
</dbReference>
<proteinExistence type="predicted"/>
<sequence>MRARFKSHLEKIQRARTSTGRDMLEGWCLDRNERVTEFPDDILAGLYRQLPKFILNTYPDTDYFYEKLAKVLGLGSSNIFVTTGSTEGIKVLFEALTRPGDRVVALEPTYPMYNVYSDIFQTQYHTVPFSENLTIDVSSFIETIDERTALVLLANPNLPVESMLSVAEIKMIANKCRTFDSVLVIDEAYHLFGADSAIGLLQEYDNLVILRSFSKAYGLAGIRLGYMMSQETNIEYLSKTRSLVEASGTSMAIATYMLEKPELVASYVNQVAEGARLLQDSLTTFGVRWHGGHVTNGILVFLPDNLAVNQCVQYLRDHKIYVRGDFKPPYDCCFRVTIGPKETMEIFASRFKDWYFQIFKTSTHASKLI</sequence>